<dbReference type="SUPFAM" id="SSF55174">
    <property type="entry name" value="Alpha-L RNA-binding motif"/>
    <property type="match status" value="1"/>
</dbReference>
<proteinExistence type="predicted"/>
<keyword evidence="1" id="KW-0694">RNA-binding</keyword>
<dbReference type="OrthoDB" id="9811532at2"/>
<dbReference type="PROSITE" id="PS50889">
    <property type="entry name" value="S4"/>
    <property type="match status" value="1"/>
</dbReference>
<dbReference type="RefSeq" id="WP_109827158.1">
    <property type="nucleotide sequence ID" value="NZ_CP029494.1"/>
</dbReference>
<protein>
    <submittedName>
        <fullName evidence="2">RNA-binding protein</fullName>
    </submittedName>
</protein>
<evidence type="ECO:0000256" key="1">
    <source>
        <dbReference type="PROSITE-ProRule" id="PRU00182"/>
    </source>
</evidence>
<organism evidence="2 3">
    <name type="scientific">Deinococcus irradiatisoli</name>
    <dbReference type="NCBI Taxonomy" id="2202254"/>
    <lineage>
        <taxon>Bacteria</taxon>
        <taxon>Thermotogati</taxon>
        <taxon>Deinococcota</taxon>
        <taxon>Deinococci</taxon>
        <taxon>Deinococcales</taxon>
        <taxon>Deinococcaceae</taxon>
        <taxon>Deinococcus</taxon>
    </lineage>
</organism>
<dbReference type="KEGG" id="dez:DKM44_09475"/>
<dbReference type="EMBL" id="CP029494">
    <property type="protein sequence ID" value="AWN23430.1"/>
    <property type="molecule type" value="Genomic_DNA"/>
</dbReference>
<dbReference type="Pfam" id="PF13275">
    <property type="entry name" value="S4_2"/>
    <property type="match status" value="1"/>
</dbReference>
<dbReference type="GO" id="GO:0003723">
    <property type="term" value="F:RNA binding"/>
    <property type="evidence" value="ECO:0007669"/>
    <property type="project" value="UniProtKB-KW"/>
</dbReference>
<gene>
    <name evidence="2" type="ORF">DKM44_09475</name>
</gene>
<evidence type="ECO:0000313" key="3">
    <source>
        <dbReference type="Proteomes" id="UP000245368"/>
    </source>
</evidence>
<evidence type="ECO:0000313" key="2">
    <source>
        <dbReference type="EMBL" id="AWN23430.1"/>
    </source>
</evidence>
<dbReference type="CDD" id="cd00165">
    <property type="entry name" value="S4"/>
    <property type="match status" value="1"/>
</dbReference>
<reference evidence="2 3" key="1">
    <citation type="submission" date="2018-05" db="EMBL/GenBank/DDBJ databases">
        <title>Complete Genome Sequence of Deinococcus sp. strain 17bor-2.</title>
        <authorList>
            <person name="Srinivasan S."/>
        </authorList>
    </citation>
    <scope>NUCLEOTIDE SEQUENCE [LARGE SCALE GENOMIC DNA]</scope>
    <source>
        <strain evidence="2 3">17bor-2</strain>
    </source>
</reference>
<dbReference type="AlphaFoldDB" id="A0A2Z3JJA9"/>
<dbReference type="Proteomes" id="UP000245368">
    <property type="component" value="Chromosome"/>
</dbReference>
<accession>A0A2Z3JJA9</accession>
<dbReference type="Gene3D" id="3.10.290.10">
    <property type="entry name" value="RNA-binding S4 domain"/>
    <property type="match status" value="1"/>
</dbReference>
<keyword evidence="3" id="KW-1185">Reference proteome</keyword>
<dbReference type="InterPro" id="IPR036986">
    <property type="entry name" value="S4_RNA-bd_sf"/>
</dbReference>
<sequence length="80" mass="8881">MPEDSEFIRPAPTSGDAADPTMDLQDFLKMAGLVDTGGEAKFRIQNGEVKLNGEVETRRRKKLRPGDVVEIYGAAYPVKW</sequence>
<name>A0A2Z3JJA9_9DEIO</name>